<gene>
    <name evidence="1" type="ORF">ACFSUT_32695</name>
</gene>
<evidence type="ECO:0000313" key="2">
    <source>
        <dbReference type="Proteomes" id="UP001597542"/>
    </source>
</evidence>
<accession>A0ABW5I720</accession>
<comment type="caution">
    <text evidence="1">The sequence shown here is derived from an EMBL/GenBank/DDBJ whole genome shotgun (WGS) entry which is preliminary data.</text>
</comment>
<proteinExistence type="predicted"/>
<dbReference type="Proteomes" id="UP001597542">
    <property type="component" value="Unassembled WGS sequence"/>
</dbReference>
<keyword evidence="2" id="KW-1185">Reference proteome</keyword>
<dbReference type="EMBL" id="JBHUKQ010000015">
    <property type="protein sequence ID" value="MFD2485073.1"/>
    <property type="molecule type" value="Genomic_DNA"/>
</dbReference>
<evidence type="ECO:0000313" key="1">
    <source>
        <dbReference type="EMBL" id="MFD2485073.1"/>
    </source>
</evidence>
<name>A0ABW5I720_9PSEU</name>
<sequence length="142" mass="15616">MTEWTPAVYRGDGAWIGIMPGGLIGAGVELEGRATLEASGFVPMWPFLERDLSACLGEFSRAWESLDGGGVPTPERLIELTVESAWNSGRPYGMLLAVPWAVEMARLPNFDREFVSELLGRMASSEIADTDRRDRVERAPSQ</sequence>
<dbReference type="RefSeq" id="WP_344276956.1">
    <property type="nucleotide sequence ID" value="NZ_BAAAHV010000012.1"/>
</dbReference>
<organism evidence="1 2">
    <name type="scientific">Amycolatopsis albidoflavus</name>
    <dbReference type="NCBI Taxonomy" id="102226"/>
    <lineage>
        <taxon>Bacteria</taxon>
        <taxon>Bacillati</taxon>
        <taxon>Actinomycetota</taxon>
        <taxon>Actinomycetes</taxon>
        <taxon>Pseudonocardiales</taxon>
        <taxon>Pseudonocardiaceae</taxon>
        <taxon>Amycolatopsis</taxon>
    </lineage>
</organism>
<reference evidence="2" key="1">
    <citation type="journal article" date="2019" name="Int. J. Syst. Evol. Microbiol.">
        <title>The Global Catalogue of Microorganisms (GCM) 10K type strain sequencing project: providing services to taxonomists for standard genome sequencing and annotation.</title>
        <authorList>
            <consortium name="The Broad Institute Genomics Platform"/>
            <consortium name="The Broad Institute Genome Sequencing Center for Infectious Disease"/>
            <person name="Wu L."/>
            <person name="Ma J."/>
        </authorList>
    </citation>
    <scope>NUCLEOTIDE SEQUENCE [LARGE SCALE GENOMIC DNA]</scope>
    <source>
        <strain evidence="2">CGMCC 4.7638</strain>
    </source>
</reference>
<protein>
    <submittedName>
        <fullName evidence="1">Uncharacterized protein</fullName>
    </submittedName>
</protein>